<evidence type="ECO:0000313" key="2">
    <source>
        <dbReference type="EMBL" id="MBG6092288.1"/>
    </source>
</evidence>
<protein>
    <submittedName>
        <fullName evidence="2">Prolyl-tRNA editing enzyme YbaK/EbsC (Cys-tRNA(Pro) deacylase)</fullName>
    </submittedName>
</protein>
<feature type="region of interest" description="Disordered" evidence="1">
    <location>
        <begin position="171"/>
        <end position="214"/>
    </location>
</feature>
<dbReference type="Gene3D" id="3.90.960.10">
    <property type="entry name" value="YbaK/aminoacyl-tRNA synthetase-associated domain"/>
    <property type="match status" value="1"/>
</dbReference>
<dbReference type="Proteomes" id="UP000614047">
    <property type="component" value="Unassembled WGS sequence"/>
</dbReference>
<dbReference type="EMBL" id="JADOUA010000001">
    <property type="protein sequence ID" value="MBG6092288.1"/>
    <property type="molecule type" value="Genomic_DNA"/>
</dbReference>
<reference evidence="2" key="1">
    <citation type="submission" date="2020-11" db="EMBL/GenBank/DDBJ databases">
        <title>Sequencing the genomes of 1000 actinobacteria strains.</title>
        <authorList>
            <person name="Klenk H.-P."/>
        </authorList>
    </citation>
    <scope>NUCLEOTIDE SEQUENCE</scope>
    <source>
        <strain evidence="2">DSM 43175</strain>
    </source>
</reference>
<evidence type="ECO:0000313" key="3">
    <source>
        <dbReference type="Proteomes" id="UP000614047"/>
    </source>
</evidence>
<accession>A0A931DTB3</accession>
<comment type="caution">
    <text evidence="2">The sequence shown here is derived from an EMBL/GenBank/DDBJ whole genome shotgun (WGS) entry which is preliminary data.</text>
</comment>
<keyword evidence="3" id="KW-1185">Reference proteome</keyword>
<organism evidence="2 3">
    <name type="scientific">Actinomadura viridis</name>
    <dbReference type="NCBI Taxonomy" id="58110"/>
    <lineage>
        <taxon>Bacteria</taxon>
        <taxon>Bacillati</taxon>
        <taxon>Actinomycetota</taxon>
        <taxon>Actinomycetes</taxon>
        <taxon>Streptosporangiales</taxon>
        <taxon>Thermomonosporaceae</taxon>
        <taxon>Actinomadura</taxon>
    </lineage>
</organism>
<dbReference type="RefSeq" id="WP_197014493.1">
    <property type="nucleotide sequence ID" value="NZ_BAABES010000012.1"/>
</dbReference>
<name>A0A931DTB3_9ACTN</name>
<gene>
    <name evidence="2" type="ORF">IW256_006401</name>
</gene>
<feature type="compositionally biased region" description="Low complexity" evidence="1">
    <location>
        <begin position="171"/>
        <end position="197"/>
    </location>
</feature>
<dbReference type="GO" id="GO:0002161">
    <property type="term" value="F:aminoacyl-tRNA deacylase activity"/>
    <property type="evidence" value="ECO:0007669"/>
    <property type="project" value="InterPro"/>
</dbReference>
<dbReference type="AlphaFoldDB" id="A0A931DTB3"/>
<evidence type="ECO:0000256" key="1">
    <source>
        <dbReference type="SAM" id="MobiDB-lite"/>
    </source>
</evidence>
<dbReference type="InterPro" id="IPR036754">
    <property type="entry name" value="YbaK/aa-tRNA-synt-asso_dom_sf"/>
</dbReference>
<sequence length="214" mass="22707">MKDALTIHRALLERETPHEIVRLPRSIARADDLPWALGTPPRRCLVTRVFACDDACRDRRFLTGVIMAAGDGPPPERVRSVVGARAIRPARADLVNAVTEYAADLVCPLLLPASMPLLIDRGVVDAFPADGVVYTATGEASTALGIRARDLYALSRAEPVRFFRRAEHRTPPAAAHFPASPGASPAPGPAAHGAAAARAHRHRGGARGTTPSGT</sequence>
<dbReference type="SUPFAM" id="SSF55826">
    <property type="entry name" value="YbaK/ProRS associated domain"/>
    <property type="match status" value="1"/>
</dbReference>
<proteinExistence type="predicted"/>